<keyword evidence="1" id="KW-0862">Zinc</keyword>
<evidence type="ECO:0000256" key="1">
    <source>
        <dbReference type="PIRSR" id="PIRSR605301-1"/>
    </source>
</evidence>
<gene>
    <name evidence="2" type="ORF">BB560_006655</name>
</gene>
<sequence length="136" mass="16019">MMNFFGFGVGEWLAFNTVEFFMLTNLFYDVVSSECITNSKHGKCEVMRAGKEEFWWTDTQRRAVRLSAPHYVDYVLSQVQSVLSDETLFPTKMGVPFPQREFIPTLRIVYLQLFRVLAHIMWNHYQILVDLTLEAH</sequence>
<protein>
    <recommendedName>
        <fullName evidence="4">Mob1/phocein</fullName>
    </recommendedName>
</protein>
<feature type="non-terminal residue" evidence="2">
    <location>
        <position position="136"/>
    </location>
</feature>
<feature type="binding site" evidence="1">
    <location>
        <position position="44"/>
    </location>
    <ligand>
        <name>Zn(2+)</name>
        <dbReference type="ChEBI" id="CHEBI:29105"/>
    </ligand>
</feature>
<dbReference type="AlphaFoldDB" id="A0A2T9Y2J6"/>
<feature type="binding site" evidence="1">
    <location>
        <position position="35"/>
    </location>
    <ligand>
        <name>Zn(2+)</name>
        <dbReference type="ChEBI" id="CHEBI:29105"/>
    </ligand>
</feature>
<dbReference type="STRING" id="133381.A0A2T9Y2J6"/>
<dbReference type="SUPFAM" id="SSF101152">
    <property type="entry name" value="Mob1/phocein"/>
    <property type="match status" value="1"/>
</dbReference>
<name>A0A2T9Y2J6_9FUNG</name>
<accession>A0A2T9Y2J6</accession>
<feature type="binding site" evidence="1">
    <location>
        <position position="124"/>
    </location>
    <ligand>
        <name>Zn(2+)</name>
        <dbReference type="ChEBI" id="CHEBI:29105"/>
    </ligand>
</feature>
<organism evidence="2 3">
    <name type="scientific">Smittium megazygosporum</name>
    <dbReference type="NCBI Taxonomy" id="133381"/>
    <lineage>
        <taxon>Eukaryota</taxon>
        <taxon>Fungi</taxon>
        <taxon>Fungi incertae sedis</taxon>
        <taxon>Zoopagomycota</taxon>
        <taxon>Kickxellomycotina</taxon>
        <taxon>Harpellomycetes</taxon>
        <taxon>Harpellales</taxon>
        <taxon>Legeriomycetaceae</taxon>
        <taxon>Smittium</taxon>
    </lineage>
</organism>
<dbReference type="PANTHER" id="PTHR22599">
    <property type="entry name" value="MPS ONE BINDER KINASE ACTIVATOR-LIKE MOB"/>
    <property type="match status" value="1"/>
</dbReference>
<evidence type="ECO:0000313" key="3">
    <source>
        <dbReference type="Proteomes" id="UP000245609"/>
    </source>
</evidence>
<evidence type="ECO:0000313" key="2">
    <source>
        <dbReference type="EMBL" id="PVU86579.1"/>
    </source>
</evidence>
<evidence type="ECO:0008006" key="4">
    <source>
        <dbReference type="Google" id="ProtNLM"/>
    </source>
</evidence>
<comment type="caution">
    <text evidence="2">The sequence shown here is derived from an EMBL/GenBank/DDBJ whole genome shotgun (WGS) entry which is preliminary data.</text>
</comment>
<dbReference type="EMBL" id="MBFS01003454">
    <property type="protein sequence ID" value="PVU86579.1"/>
    <property type="molecule type" value="Genomic_DNA"/>
</dbReference>
<dbReference type="Proteomes" id="UP000245609">
    <property type="component" value="Unassembled WGS sequence"/>
</dbReference>
<keyword evidence="1" id="KW-0479">Metal-binding</keyword>
<feature type="binding site" evidence="1">
    <location>
        <position position="119"/>
    </location>
    <ligand>
        <name>Zn(2+)</name>
        <dbReference type="ChEBI" id="CHEBI:29105"/>
    </ligand>
</feature>
<dbReference type="InterPro" id="IPR036703">
    <property type="entry name" value="MOB_kinase_act_sf"/>
</dbReference>
<keyword evidence="3" id="KW-1185">Reference proteome</keyword>
<reference evidence="2 3" key="1">
    <citation type="journal article" date="2018" name="MBio">
        <title>Comparative Genomics Reveals the Core Gene Toolbox for the Fungus-Insect Symbiosis.</title>
        <authorList>
            <person name="Wang Y."/>
            <person name="Stata M."/>
            <person name="Wang W."/>
            <person name="Stajich J.E."/>
            <person name="White M.M."/>
            <person name="Moncalvo J.M."/>
        </authorList>
    </citation>
    <scope>NUCLEOTIDE SEQUENCE [LARGE SCALE GENOMIC DNA]</scope>
    <source>
        <strain evidence="2 3">SC-DP-2</strain>
    </source>
</reference>
<dbReference type="Pfam" id="PF03637">
    <property type="entry name" value="Mob1_phocein"/>
    <property type="match status" value="1"/>
</dbReference>
<proteinExistence type="predicted"/>
<dbReference type="Gene3D" id="1.20.140.30">
    <property type="entry name" value="MOB kinase activator"/>
    <property type="match status" value="1"/>
</dbReference>
<dbReference type="InterPro" id="IPR005301">
    <property type="entry name" value="MOB_kinase_act_fam"/>
</dbReference>
<dbReference type="OrthoDB" id="8170117at2759"/>
<dbReference type="SMART" id="SM01388">
    <property type="entry name" value="Mob1_phocein"/>
    <property type="match status" value="1"/>
</dbReference>